<evidence type="ECO:0000256" key="3">
    <source>
        <dbReference type="ARBA" id="ARBA00023139"/>
    </source>
</evidence>
<dbReference type="AlphaFoldDB" id="A0A917V0H5"/>
<evidence type="ECO:0000313" key="7">
    <source>
        <dbReference type="Proteomes" id="UP000635983"/>
    </source>
</evidence>
<evidence type="ECO:0000256" key="4">
    <source>
        <dbReference type="ARBA" id="ARBA00023288"/>
    </source>
</evidence>
<feature type="domain" description="C-type lysozyme inhibitor" evidence="5">
    <location>
        <begin position="32"/>
        <end position="97"/>
    </location>
</feature>
<gene>
    <name evidence="6" type="ORF">GCM10009304_33380</name>
</gene>
<dbReference type="Gene3D" id="2.40.128.200">
    <property type="match status" value="1"/>
</dbReference>
<comment type="caution">
    <text evidence="6">The sequence shown here is derived from an EMBL/GenBank/DDBJ whole genome shotgun (WGS) entry which is preliminary data.</text>
</comment>
<sequence>MKTVIALLALAILAGCAGRDEARSTSGPWVRWVCDGQSEVFWRFADDSRDIVEVRFEGRDDIYRLQQEPAADGVFYSDGMLAFQTQGDQGLVYWVANQAPIGQGCEAP</sequence>
<evidence type="ECO:0000259" key="5">
    <source>
        <dbReference type="Pfam" id="PF09864"/>
    </source>
</evidence>
<reference evidence="6" key="1">
    <citation type="journal article" date="2014" name="Int. J. Syst. Evol. Microbiol.">
        <title>Complete genome sequence of Corynebacterium casei LMG S-19264T (=DSM 44701T), isolated from a smear-ripened cheese.</title>
        <authorList>
            <consortium name="US DOE Joint Genome Institute (JGI-PGF)"/>
            <person name="Walter F."/>
            <person name="Albersmeier A."/>
            <person name="Kalinowski J."/>
            <person name="Ruckert C."/>
        </authorList>
    </citation>
    <scope>NUCLEOTIDE SEQUENCE</scope>
    <source>
        <strain evidence="6">JCM 30078</strain>
    </source>
</reference>
<dbReference type="Pfam" id="PF09864">
    <property type="entry name" value="MliC"/>
    <property type="match status" value="1"/>
</dbReference>
<keyword evidence="7" id="KW-1185">Reference proteome</keyword>
<dbReference type="SUPFAM" id="SSF141488">
    <property type="entry name" value="YdhA-like"/>
    <property type="match status" value="1"/>
</dbReference>
<accession>A0A917V0H5</accession>
<evidence type="ECO:0000256" key="1">
    <source>
        <dbReference type="ARBA" id="ARBA00022729"/>
    </source>
</evidence>
<reference evidence="6" key="2">
    <citation type="submission" date="2020-09" db="EMBL/GenBank/DDBJ databases">
        <authorList>
            <person name="Sun Q."/>
            <person name="Ohkuma M."/>
        </authorList>
    </citation>
    <scope>NUCLEOTIDE SEQUENCE</scope>
    <source>
        <strain evidence="6">JCM 30078</strain>
    </source>
</reference>
<dbReference type="InterPro" id="IPR018660">
    <property type="entry name" value="MliC"/>
</dbReference>
<evidence type="ECO:0000313" key="6">
    <source>
        <dbReference type="EMBL" id="GGK04689.1"/>
    </source>
</evidence>
<dbReference type="RefSeq" id="WP_188984680.1">
    <property type="nucleotide sequence ID" value="NZ_BMPO01000008.1"/>
</dbReference>
<keyword evidence="4 6" id="KW-0449">Lipoprotein</keyword>
<name>A0A917V0H5_9PSED</name>
<dbReference type="EMBL" id="BMPO01000008">
    <property type="protein sequence ID" value="GGK04689.1"/>
    <property type="molecule type" value="Genomic_DNA"/>
</dbReference>
<protein>
    <submittedName>
        <fullName evidence="6">Lipoprotein</fullName>
    </submittedName>
</protein>
<keyword evidence="3" id="KW-0564">Palmitate</keyword>
<keyword evidence="2" id="KW-0472">Membrane</keyword>
<dbReference type="InterPro" id="IPR036328">
    <property type="entry name" value="MliC_sf"/>
</dbReference>
<dbReference type="Proteomes" id="UP000635983">
    <property type="component" value="Unassembled WGS sequence"/>
</dbReference>
<proteinExistence type="predicted"/>
<dbReference type="PROSITE" id="PS51257">
    <property type="entry name" value="PROKAR_LIPOPROTEIN"/>
    <property type="match status" value="1"/>
</dbReference>
<keyword evidence="1" id="KW-0732">Signal</keyword>
<organism evidence="6 7">
    <name type="scientific">Pseudomonas matsuisoli</name>
    <dbReference type="NCBI Taxonomy" id="1515666"/>
    <lineage>
        <taxon>Bacteria</taxon>
        <taxon>Pseudomonadati</taxon>
        <taxon>Pseudomonadota</taxon>
        <taxon>Gammaproteobacteria</taxon>
        <taxon>Pseudomonadales</taxon>
        <taxon>Pseudomonadaceae</taxon>
        <taxon>Pseudomonas</taxon>
    </lineage>
</organism>
<evidence type="ECO:0000256" key="2">
    <source>
        <dbReference type="ARBA" id="ARBA00023136"/>
    </source>
</evidence>